<dbReference type="Proteomes" id="UP000657177">
    <property type="component" value="Unassembled WGS sequence"/>
</dbReference>
<evidence type="ECO:0000256" key="2">
    <source>
        <dbReference type="ARBA" id="ARBA00023125"/>
    </source>
</evidence>
<evidence type="ECO:0000313" key="5">
    <source>
        <dbReference type="EMBL" id="MBA2134177.1"/>
    </source>
</evidence>
<dbReference type="EMBL" id="JAAKDE010000081">
    <property type="protein sequence ID" value="MBA2134177.1"/>
    <property type="molecule type" value="Genomic_DNA"/>
</dbReference>
<keyword evidence="1" id="KW-0805">Transcription regulation</keyword>
<dbReference type="SUPFAM" id="SSF53822">
    <property type="entry name" value="Periplasmic binding protein-like I"/>
    <property type="match status" value="1"/>
</dbReference>
<evidence type="ECO:0000256" key="3">
    <source>
        <dbReference type="ARBA" id="ARBA00023163"/>
    </source>
</evidence>
<dbReference type="CDD" id="cd01392">
    <property type="entry name" value="HTH_LacI"/>
    <property type="match status" value="1"/>
</dbReference>
<dbReference type="PANTHER" id="PTHR30146">
    <property type="entry name" value="LACI-RELATED TRANSCRIPTIONAL REPRESSOR"/>
    <property type="match status" value="1"/>
</dbReference>
<dbReference type="InterPro" id="IPR046335">
    <property type="entry name" value="LacI/GalR-like_sensor"/>
</dbReference>
<organism evidence="5 6">
    <name type="scientific">Capillibacterium thermochitinicola</name>
    <dbReference type="NCBI Taxonomy" id="2699427"/>
    <lineage>
        <taxon>Bacteria</taxon>
        <taxon>Bacillati</taxon>
        <taxon>Bacillota</taxon>
        <taxon>Capillibacterium</taxon>
    </lineage>
</organism>
<protein>
    <submittedName>
        <fullName evidence="5">LacI family DNA-binding transcriptional regulator</fullName>
    </submittedName>
</protein>
<name>A0A8J6LT97_9FIRM</name>
<evidence type="ECO:0000256" key="1">
    <source>
        <dbReference type="ARBA" id="ARBA00023015"/>
    </source>
</evidence>
<keyword evidence="2 5" id="KW-0238">DNA-binding</keyword>
<dbReference type="GO" id="GO:0000976">
    <property type="term" value="F:transcription cis-regulatory region binding"/>
    <property type="evidence" value="ECO:0007669"/>
    <property type="project" value="TreeGrafter"/>
</dbReference>
<dbReference type="CDD" id="cd06267">
    <property type="entry name" value="PBP1_LacI_sugar_binding-like"/>
    <property type="match status" value="1"/>
</dbReference>
<dbReference type="AlphaFoldDB" id="A0A8J6LT97"/>
<sequence length="337" mass="36533">MNVTIRDVAKKSGYSITTVSRALNGFDDVSEETRAKIIAVAKELNYQPNRVARSLVSKTVNTIGLFVLGRSSFQQGFIADLVSGLIDEASTHDFDLLIFGTQSLKTGLPFTQLCRQRGVGGAVITGLKITDPILAELEASDFPTVLIDVPIKGPKATYVSFDNQEGISQAITHLCDLGHRKIGFINGHMEAWVCHERLAGYKKGLAKHGLVFNEAYVYNGDFTKESGRAGAKELIEKNPELTAILVASDLMAAGALEELTALGYTLPDDISLVGFDDQTFAALTSPALTTIKQDEYLLGRLAAENIIKLINDPNYQPEVKSLTTRLVVRQSTGPVKS</sequence>
<keyword evidence="6" id="KW-1185">Reference proteome</keyword>
<comment type="caution">
    <text evidence="5">The sequence shown here is derived from an EMBL/GenBank/DDBJ whole genome shotgun (WGS) entry which is preliminary data.</text>
</comment>
<dbReference type="PANTHER" id="PTHR30146:SF109">
    <property type="entry name" value="HTH-TYPE TRANSCRIPTIONAL REGULATOR GALS"/>
    <property type="match status" value="1"/>
</dbReference>
<proteinExistence type="predicted"/>
<evidence type="ECO:0000259" key="4">
    <source>
        <dbReference type="PROSITE" id="PS50932"/>
    </source>
</evidence>
<dbReference type="InterPro" id="IPR000843">
    <property type="entry name" value="HTH_LacI"/>
</dbReference>
<reference evidence="5" key="1">
    <citation type="submission" date="2020-06" db="EMBL/GenBank/DDBJ databases">
        <title>Novel chitinolytic bacterium.</title>
        <authorList>
            <person name="Ungkulpasvich U."/>
            <person name="Kosugi A."/>
            <person name="Uke A."/>
        </authorList>
    </citation>
    <scope>NUCLEOTIDE SEQUENCE</scope>
    <source>
        <strain evidence="5">UUS1-1</strain>
    </source>
</reference>
<dbReference type="PROSITE" id="PS50932">
    <property type="entry name" value="HTH_LACI_2"/>
    <property type="match status" value="1"/>
</dbReference>
<dbReference type="InterPro" id="IPR010982">
    <property type="entry name" value="Lambda_DNA-bd_dom_sf"/>
</dbReference>
<evidence type="ECO:0000313" key="6">
    <source>
        <dbReference type="Proteomes" id="UP000657177"/>
    </source>
</evidence>
<dbReference type="Pfam" id="PF00356">
    <property type="entry name" value="LacI"/>
    <property type="match status" value="1"/>
</dbReference>
<gene>
    <name evidence="5" type="ORF">G5B42_11660</name>
</gene>
<dbReference type="SMART" id="SM00354">
    <property type="entry name" value="HTH_LACI"/>
    <property type="match status" value="1"/>
</dbReference>
<dbReference type="InterPro" id="IPR028082">
    <property type="entry name" value="Peripla_BP_I"/>
</dbReference>
<dbReference type="GO" id="GO:0003700">
    <property type="term" value="F:DNA-binding transcription factor activity"/>
    <property type="evidence" value="ECO:0007669"/>
    <property type="project" value="TreeGrafter"/>
</dbReference>
<dbReference type="SUPFAM" id="SSF47413">
    <property type="entry name" value="lambda repressor-like DNA-binding domains"/>
    <property type="match status" value="1"/>
</dbReference>
<feature type="domain" description="HTH lacI-type" evidence="4">
    <location>
        <begin position="3"/>
        <end position="57"/>
    </location>
</feature>
<accession>A0A8J6LT97</accession>
<keyword evidence="3" id="KW-0804">Transcription</keyword>
<dbReference type="Gene3D" id="3.40.50.2300">
    <property type="match status" value="2"/>
</dbReference>
<dbReference type="Pfam" id="PF13377">
    <property type="entry name" value="Peripla_BP_3"/>
    <property type="match status" value="1"/>
</dbReference>
<dbReference type="Gene3D" id="1.10.260.40">
    <property type="entry name" value="lambda repressor-like DNA-binding domains"/>
    <property type="match status" value="1"/>
</dbReference>